<dbReference type="RefSeq" id="XP_060318118.1">
    <property type="nucleotide sequence ID" value="XM_060451853.1"/>
</dbReference>
<evidence type="ECO:0000256" key="1">
    <source>
        <dbReference type="SAM" id="MobiDB-lite"/>
    </source>
</evidence>
<gene>
    <name evidence="2" type="ORF">CCOS01_03667</name>
</gene>
<dbReference type="EMBL" id="MOOE01000003">
    <property type="protein sequence ID" value="KAK1534915.1"/>
    <property type="molecule type" value="Genomic_DNA"/>
</dbReference>
<name>A0AAI9Z723_9PEZI</name>
<dbReference type="AlphaFoldDB" id="A0AAI9Z723"/>
<dbReference type="Proteomes" id="UP001240678">
    <property type="component" value="Unassembled WGS sequence"/>
</dbReference>
<sequence length="90" mass="9589">MASRKMTLGHCLFVDSLSTVRGQARPGHPVALSPWALALMNPPAVFPLASDIHSQRPREDGYREQAIVGGVGPTAPGSAEVGRECRNKVL</sequence>
<evidence type="ECO:0000313" key="2">
    <source>
        <dbReference type="EMBL" id="KAK1534915.1"/>
    </source>
</evidence>
<comment type="caution">
    <text evidence="2">The sequence shown here is derived from an EMBL/GenBank/DDBJ whole genome shotgun (WGS) entry which is preliminary data.</text>
</comment>
<protein>
    <submittedName>
        <fullName evidence="2">Uncharacterized protein</fullName>
    </submittedName>
</protein>
<proteinExistence type="predicted"/>
<accession>A0AAI9Z723</accession>
<organism evidence="2 3">
    <name type="scientific">Colletotrichum costaricense</name>
    <dbReference type="NCBI Taxonomy" id="1209916"/>
    <lineage>
        <taxon>Eukaryota</taxon>
        <taxon>Fungi</taxon>
        <taxon>Dikarya</taxon>
        <taxon>Ascomycota</taxon>
        <taxon>Pezizomycotina</taxon>
        <taxon>Sordariomycetes</taxon>
        <taxon>Hypocreomycetidae</taxon>
        <taxon>Glomerellales</taxon>
        <taxon>Glomerellaceae</taxon>
        <taxon>Colletotrichum</taxon>
        <taxon>Colletotrichum acutatum species complex</taxon>
    </lineage>
</organism>
<evidence type="ECO:0000313" key="3">
    <source>
        <dbReference type="Proteomes" id="UP001240678"/>
    </source>
</evidence>
<reference evidence="2 3" key="1">
    <citation type="submission" date="2016-10" db="EMBL/GenBank/DDBJ databases">
        <title>The genome sequence of Colletotrichum fioriniae PJ7.</title>
        <authorList>
            <person name="Baroncelli R."/>
        </authorList>
    </citation>
    <scope>NUCLEOTIDE SEQUENCE [LARGE SCALE GENOMIC DNA]</scope>
    <source>
        <strain evidence="2 3">IMI 309622</strain>
    </source>
</reference>
<keyword evidence="3" id="KW-1185">Reference proteome</keyword>
<feature type="compositionally biased region" description="Basic and acidic residues" evidence="1">
    <location>
        <begin position="81"/>
        <end position="90"/>
    </location>
</feature>
<dbReference type="GeneID" id="85335400"/>
<feature type="region of interest" description="Disordered" evidence="1">
    <location>
        <begin position="68"/>
        <end position="90"/>
    </location>
</feature>